<gene>
    <name evidence="1" type="ORF">ACFQGU_14030</name>
</gene>
<comment type="caution">
    <text evidence="1">The sequence shown here is derived from an EMBL/GenBank/DDBJ whole genome shotgun (WGS) entry which is preliminary data.</text>
</comment>
<evidence type="ECO:0000313" key="1">
    <source>
        <dbReference type="EMBL" id="MFC6239001.1"/>
    </source>
</evidence>
<dbReference type="Proteomes" id="UP001596138">
    <property type="component" value="Unassembled WGS sequence"/>
</dbReference>
<dbReference type="InterPro" id="IPR046306">
    <property type="entry name" value="DUF6421"/>
</dbReference>
<evidence type="ECO:0000313" key="2">
    <source>
        <dbReference type="Proteomes" id="UP001596138"/>
    </source>
</evidence>
<organism evidence="1 2">
    <name type="scientific">Longivirga aurantiaca</name>
    <dbReference type="NCBI Taxonomy" id="1837743"/>
    <lineage>
        <taxon>Bacteria</taxon>
        <taxon>Bacillati</taxon>
        <taxon>Actinomycetota</taxon>
        <taxon>Actinomycetes</taxon>
        <taxon>Sporichthyales</taxon>
        <taxon>Sporichthyaceae</taxon>
        <taxon>Longivirga</taxon>
    </lineage>
</organism>
<dbReference type="EMBL" id="JBHSTI010000008">
    <property type="protein sequence ID" value="MFC6239001.1"/>
    <property type="molecule type" value="Genomic_DNA"/>
</dbReference>
<name>A0ABW1T2P0_9ACTN</name>
<dbReference type="RefSeq" id="WP_386767689.1">
    <property type="nucleotide sequence ID" value="NZ_JBHSTI010000008.1"/>
</dbReference>
<proteinExistence type="predicted"/>
<protein>
    <submittedName>
        <fullName evidence="1">DUF6421 family protein</fullName>
    </submittedName>
</protein>
<sequence>MTTTYAAPASALATSAAWLSLKAAVEDLRAKQAADGSIPDAGAHACAAHLVEAVVAGVETLSPELPHDKAYHVALVDDLRRWAAEGFGTPDFLDSLVAFDSMAQRADGLEHLVLFPMLTQNGSTERKLEAVLLSVFWPEWVARIEAEQYRNDKFVPVTFTDFTAGYDTHSAVLFPETVAVREVPSFEWGAIFCDREAARFRRVIGAAVETLRIELPADAAPLFTDQRVAQETFVLWDLVHDRAHMRGDLPFDPFLVKQRLPYWLYAIEELRCDLTAFRAAVALEKQGVEGARRVQYAVILDRCLRFPVSGTRNRNYDSVGGQLLFAALRREGALSWSDATLTIDWDRVAVVAEALLARIEDLYRTSIDRNKASHWQATYDLVSEYVEPHVASTWQHGLAAMGPQATTKEYNDSVLPDEFPLSMFFEILAKKVSPVVESARGIRA</sequence>
<keyword evidence="2" id="KW-1185">Reference proteome</keyword>
<accession>A0ABW1T2P0</accession>
<dbReference type="Pfam" id="PF19985">
    <property type="entry name" value="DUF6421"/>
    <property type="match status" value="1"/>
</dbReference>
<reference evidence="2" key="1">
    <citation type="journal article" date="2019" name="Int. J. Syst. Evol. Microbiol.">
        <title>The Global Catalogue of Microorganisms (GCM) 10K type strain sequencing project: providing services to taxonomists for standard genome sequencing and annotation.</title>
        <authorList>
            <consortium name="The Broad Institute Genomics Platform"/>
            <consortium name="The Broad Institute Genome Sequencing Center for Infectious Disease"/>
            <person name="Wu L."/>
            <person name="Ma J."/>
        </authorList>
    </citation>
    <scope>NUCLEOTIDE SEQUENCE [LARGE SCALE GENOMIC DNA]</scope>
    <source>
        <strain evidence="2">CGMCC 4.7317</strain>
    </source>
</reference>